<dbReference type="GO" id="GO:0043190">
    <property type="term" value="C:ATP-binding cassette (ABC) transporter complex"/>
    <property type="evidence" value="ECO:0007669"/>
    <property type="project" value="InterPro"/>
</dbReference>
<keyword evidence="1" id="KW-0732">Signal</keyword>
<dbReference type="GO" id="GO:0022857">
    <property type="term" value="F:transmembrane transporter activity"/>
    <property type="evidence" value="ECO:0007669"/>
    <property type="project" value="InterPro"/>
</dbReference>
<evidence type="ECO:0000313" key="3">
    <source>
        <dbReference type="EMBL" id="OZG60281.1"/>
    </source>
</evidence>
<accession>A0A261FM84</accession>
<dbReference type="Gene3D" id="3.40.190.120">
    <property type="entry name" value="Osmoprotection protein (prox), domain 2"/>
    <property type="match status" value="1"/>
</dbReference>
<dbReference type="Gene3D" id="3.40.190.10">
    <property type="entry name" value="Periplasmic binding protein-like II"/>
    <property type="match status" value="1"/>
</dbReference>
<keyword evidence="4" id="KW-1185">Reference proteome</keyword>
<dbReference type="RefSeq" id="WP_072726747.1">
    <property type="nucleotide sequence ID" value="NZ_BDIS01000025.1"/>
</dbReference>
<dbReference type="InterPro" id="IPR007210">
    <property type="entry name" value="ABC_Gly_betaine_transp_sub-bd"/>
</dbReference>
<dbReference type="Pfam" id="PF04069">
    <property type="entry name" value="OpuAC"/>
    <property type="match status" value="1"/>
</dbReference>
<evidence type="ECO:0000256" key="1">
    <source>
        <dbReference type="SAM" id="SignalP"/>
    </source>
</evidence>
<evidence type="ECO:0000259" key="2">
    <source>
        <dbReference type="Pfam" id="PF04069"/>
    </source>
</evidence>
<dbReference type="EMBL" id="MWWX01000017">
    <property type="protein sequence ID" value="OZG60281.1"/>
    <property type="molecule type" value="Genomic_DNA"/>
</dbReference>
<dbReference type="CDD" id="cd13606">
    <property type="entry name" value="PBP2_ProX_like"/>
    <property type="match status" value="1"/>
</dbReference>
<name>A0A261FM84_9BIFI</name>
<dbReference type="SUPFAM" id="SSF53850">
    <property type="entry name" value="Periplasmic binding protein-like II"/>
    <property type="match status" value="1"/>
</dbReference>
<feature type="signal peptide" evidence="1">
    <location>
        <begin position="1"/>
        <end position="24"/>
    </location>
</feature>
<feature type="chain" id="PRO_5043153395" evidence="1">
    <location>
        <begin position="25"/>
        <end position="309"/>
    </location>
</feature>
<reference evidence="3 4" key="1">
    <citation type="journal article" date="2017" name="BMC Genomics">
        <title>Comparative genomic and phylogenomic analyses of the Bifidobacteriaceae family.</title>
        <authorList>
            <person name="Lugli G.A."/>
            <person name="Milani C."/>
            <person name="Turroni F."/>
            <person name="Duranti S."/>
            <person name="Mancabelli L."/>
            <person name="Mangifesta M."/>
            <person name="Ferrario C."/>
            <person name="Modesto M."/>
            <person name="Mattarelli P."/>
            <person name="Jiri K."/>
            <person name="van Sinderen D."/>
            <person name="Ventura M."/>
        </authorList>
    </citation>
    <scope>NUCLEOTIDE SEQUENCE [LARGE SCALE GENOMIC DNA]</scope>
    <source>
        <strain evidence="3 4">DSM 28807</strain>
    </source>
</reference>
<dbReference type="AlphaFoldDB" id="A0A261FM84"/>
<protein>
    <submittedName>
        <fullName evidence="3">Glycine/betaine ABC transporter</fullName>
    </submittedName>
</protein>
<dbReference type="OrthoDB" id="9781705at2"/>
<gene>
    <name evidence="3" type="ORF">BLEM_1970</name>
</gene>
<dbReference type="Proteomes" id="UP000216352">
    <property type="component" value="Unassembled WGS sequence"/>
</dbReference>
<organism evidence="3 4">
    <name type="scientific">Bifidobacterium lemurum</name>
    <dbReference type="NCBI Taxonomy" id="1603886"/>
    <lineage>
        <taxon>Bacteria</taxon>
        <taxon>Bacillati</taxon>
        <taxon>Actinomycetota</taxon>
        <taxon>Actinomycetes</taxon>
        <taxon>Bifidobacteriales</taxon>
        <taxon>Bifidobacteriaceae</taxon>
        <taxon>Bifidobacterium</taxon>
    </lineage>
</organism>
<proteinExistence type="predicted"/>
<comment type="caution">
    <text evidence="3">The sequence shown here is derived from an EMBL/GenBank/DDBJ whole genome shotgun (WGS) entry which is preliminary data.</text>
</comment>
<feature type="domain" description="ABC-type glycine betaine transport system substrate-binding" evidence="2">
    <location>
        <begin position="46"/>
        <end position="304"/>
    </location>
</feature>
<dbReference type="STRING" id="1603886.GCA_001895165_01905"/>
<evidence type="ECO:0000313" key="4">
    <source>
        <dbReference type="Proteomes" id="UP000216352"/>
    </source>
</evidence>
<sequence>MTIGNITRTFAITGVAALLVGALAACGGSDPFADGASQEGNAADALVVGSANFAESEILANIYAQALNDNGIEASVKANIGSRDVYLAALEDGSIDMVPEYTGNLLQYYDADSAAVTADEVYEELPAALPDGMTVLDKAEAQDSDSFAVTRETSEANGITSIGDLAKLGDDLEVAAPPEFSTRPYGIEGLRTKYRLGVTLVPINDGGGQNTAKALADGEVQFARFDSTSPLIAENDFVLLDDPEHMIVAQNVVPLAASDALDDEAKAVINAVQAALTTEDLQEMNASSTLDKESAADIAKAWLADKQLF</sequence>